<dbReference type="InterPro" id="IPR016164">
    <property type="entry name" value="FAD-linked_Oxase-like_C"/>
</dbReference>
<dbReference type="GO" id="GO:0016491">
    <property type="term" value="F:oxidoreductase activity"/>
    <property type="evidence" value="ECO:0007669"/>
    <property type="project" value="UniProtKB-KW"/>
</dbReference>
<dbReference type="Gene3D" id="3.30.70.2190">
    <property type="match status" value="1"/>
</dbReference>
<dbReference type="OrthoDB" id="9811557at2"/>
<dbReference type="GO" id="GO:0071949">
    <property type="term" value="F:FAD binding"/>
    <property type="evidence" value="ECO:0007669"/>
    <property type="project" value="InterPro"/>
</dbReference>
<organism evidence="7 8">
    <name type="scientific">Roseicitreum antarcticum</name>
    <dbReference type="NCBI Taxonomy" id="564137"/>
    <lineage>
        <taxon>Bacteria</taxon>
        <taxon>Pseudomonadati</taxon>
        <taxon>Pseudomonadota</taxon>
        <taxon>Alphaproteobacteria</taxon>
        <taxon>Rhodobacterales</taxon>
        <taxon>Paracoccaceae</taxon>
        <taxon>Roseicitreum</taxon>
    </lineage>
</organism>
<evidence type="ECO:0000313" key="8">
    <source>
        <dbReference type="Proteomes" id="UP000198539"/>
    </source>
</evidence>
<dbReference type="Gene3D" id="3.30.465.10">
    <property type="match status" value="1"/>
</dbReference>
<gene>
    <name evidence="7" type="ORF">SAMN04488238_10375</name>
</gene>
<proteinExistence type="inferred from homology"/>
<keyword evidence="3" id="KW-0285">Flavoprotein</keyword>
<dbReference type="STRING" id="564137.SAMN04488238_10375"/>
<evidence type="ECO:0000256" key="3">
    <source>
        <dbReference type="ARBA" id="ARBA00022630"/>
    </source>
</evidence>
<dbReference type="SUPFAM" id="SSF55103">
    <property type="entry name" value="FAD-linked oxidases, C-terminal domain"/>
    <property type="match status" value="1"/>
</dbReference>
<keyword evidence="5" id="KW-0560">Oxidoreductase</keyword>
<reference evidence="7 8" key="1">
    <citation type="submission" date="2016-10" db="EMBL/GenBank/DDBJ databases">
        <authorList>
            <person name="de Groot N.N."/>
        </authorList>
    </citation>
    <scope>NUCLEOTIDE SEQUENCE [LARGE SCALE GENOMIC DNA]</scope>
    <source>
        <strain evidence="7 8">CGMCC 1.8894</strain>
    </source>
</reference>
<dbReference type="InterPro" id="IPR036318">
    <property type="entry name" value="FAD-bd_PCMH-like_sf"/>
</dbReference>
<dbReference type="FunFam" id="1.10.45.10:FF:000001">
    <property type="entry name" value="D-lactate dehydrogenase mitochondrial"/>
    <property type="match status" value="1"/>
</dbReference>
<dbReference type="PANTHER" id="PTHR43716:SF1">
    <property type="entry name" value="D-2-HYDROXYGLUTARATE DEHYDROGENASE, MITOCHONDRIAL"/>
    <property type="match status" value="1"/>
</dbReference>
<protein>
    <submittedName>
        <fullName evidence="7">FAD/FMN-containing dehydrogenase</fullName>
    </submittedName>
</protein>
<dbReference type="InterPro" id="IPR051264">
    <property type="entry name" value="FAD-oxidored/transferase_4"/>
</dbReference>
<dbReference type="PANTHER" id="PTHR43716">
    <property type="entry name" value="D-2-HYDROXYGLUTARATE DEHYDROGENASE, MITOCHONDRIAL"/>
    <property type="match status" value="1"/>
</dbReference>
<evidence type="ECO:0000256" key="5">
    <source>
        <dbReference type="ARBA" id="ARBA00023002"/>
    </source>
</evidence>
<keyword evidence="8" id="KW-1185">Reference proteome</keyword>
<dbReference type="Pfam" id="PF02913">
    <property type="entry name" value="FAD-oxidase_C"/>
    <property type="match status" value="1"/>
</dbReference>
<evidence type="ECO:0000256" key="4">
    <source>
        <dbReference type="ARBA" id="ARBA00022827"/>
    </source>
</evidence>
<dbReference type="AlphaFoldDB" id="A0A1H2VHV3"/>
<evidence type="ECO:0000313" key="7">
    <source>
        <dbReference type="EMBL" id="SDW67897.1"/>
    </source>
</evidence>
<dbReference type="InterPro" id="IPR016171">
    <property type="entry name" value="Vanillyl_alc_oxidase_C-sub2"/>
</dbReference>
<feature type="domain" description="FAD-binding PCMH-type" evidence="6">
    <location>
        <begin position="41"/>
        <end position="220"/>
    </location>
</feature>
<dbReference type="RefSeq" id="WP_092887062.1">
    <property type="nucleotide sequence ID" value="NZ_CP061498.1"/>
</dbReference>
<comment type="cofactor">
    <cofactor evidence="1">
        <name>FAD</name>
        <dbReference type="ChEBI" id="CHEBI:57692"/>
    </cofactor>
</comment>
<dbReference type="Gene3D" id="3.30.43.10">
    <property type="entry name" value="Uridine Diphospho-n-acetylenolpyruvylglucosamine Reductase, domain 2"/>
    <property type="match status" value="1"/>
</dbReference>
<sequence length="472" mass="49712">MAPLATKADLLAELRGVLGPAGCLQGADMPARNRTDWSFLPPADPLAVLRPASTSEVVAILRHCHAQGIQVTPQGGMTGLCGGARPLDGGVALSLERMSGVEAIDPHGMTMTVLAGTPLETIQKAAAEQGLFFPLDLGARGSCTIGGNIATNAGGNRVIRYGMTRDLVLGLEVVLPDGTVLPMLNKMIKNNAGYDLKQLFIGAEGTLGVVTRAVLRLYPQPGCTSAALCVARDYDAVLAVLAAARQRLGPLLSAFEVMWSDYWLQATTRVPGVRAPVEIAGGSHAILIEMQGLDHVIDGARFESLLEDLMEKDLVQDGAVAQSLGDIGAFWATRDAAAEFAHPTVIGPHISFDVGLPVSQMDAFAARAKAALADQIGCQSVYYGHVGDGNLHVVAWRPGADPQPLPEASRIVYGIIGEMKGTVSAEHGIGTLKKPYLPLSRGPAEMDLMRHMKAALDPQDLMNPTKIFDGSP</sequence>
<dbReference type="PROSITE" id="PS51387">
    <property type="entry name" value="FAD_PCMH"/>
    <property type="match status" value="1"/>
</dbReference>
<dbReference type="Proteomes" id="UP000198539">
    <property type="component" value="Unassembled WGS sequence"/>
</dbReference>
<name>A0A1H2VHV3_9RHOB</name>
<dbReference type="InterPro" id="IPR004113">
    <property type="entry name" value="FAD-bd_oxidored_4_C"/>
</dbReference>
<accession>A0A1H2VHV3</accession>
<dbReference type="InterPro" id="IPR016167">
    <property type="entry name" value="FAD-bd_PCMH_sub1"/>
</dbReference>
<dbReference type="InterPro" id="IPR016166">
    <property type="entry name" value="FAD-bd_PCMH"/>
</dbReference>
<dbReference type="Gene3D" id="1.10.45.10">
    <property type="entry name" value="Vanillyl-alcohol Oxidase, Chain A, domain 4"/>
    <property type="match status" value="1"/>
</dbReference>
<dbReference type="Gene3D" id="3.30.70.2740">
    <property type="match status" value="1"/>
</dbReference>
<evidence type="ECO:0000259" key="6">
    <source>
        <dbReference type="PROSITE" id="PS51387"/>
    </source>
</evidence>
<evidence type="ECO:0000256" key="2">
    <source>
        <dbReference type="ARBA" id="ARBA00008000"/>
    </source>
</evidence>
<dbReference type="EMBL" id="FNOM01000003">
    <property type="protein sequence ID" value="SDW67897.1"/>
    <property type="molecule type" value="Genomic_DNA"/>
</dbReference>
<keyword evidence="4" id="KW-0274">FAD</keyword>
<dbReference type="InterPro" id="IPR006094">
    <property type="entry name" value="Oxid_FAD_bind_N"/>
</dbReference>
<dbReference type="Pfam" id="PF01565">
    <property type="entry name" value="FAD_binding_4"/>
    <property type="match status" value="1"/>
</dbReference>
<dbReference type="InterPro" id="IPR016169">
    <property type="entry name" value="FAD-bd_PCMH_sub2"/>
</dbReference>
<dbReference type="GO" id="GO:0022904">
    <property type="term" value="P:respiratory electron transport chain"/>
    <property type="evidence" value="ECO:0007669"/>
    <property type="project" value="TreeGrafter"/>
</dbReference>
<evidence type="ECO:0000256" key="1">
    <source>
        <dbReference type="ARBA" id="ARBA00001974"/>
    </source>
</evidence>
<comment type="similarity">
    <text evidence="2">Belongs to the FAD-binding oxidoreductase/transferase type 4 family.</text>
</comment>
<dbReference type="SUPFAM" id="SSF56176">
    <property type="entry name" value="FAD-binding/transporter-associated domain-like"/>
    <property type="match status" value="1"/>
</dbReference>